<evidence type="ECO:0000313" key="3">
    <source>
        <dbReference type="Proteomes" id="UP000015105"/>
    </source>
</evidence>
<dbReference type="PANTHER" id="PTHR33110">
    <property type="entry name" value="F-BOX/KELCH-REPEAT PROTEIN-RELATED"/>
    <property type="match status" value="1"/>
</dbReference>
<organism evidence="2 3">
    <name type="scientific">Aegilops tauschii subsp. strangulata</name>
    <name type="common">Goatgrass</name>
    <dbReference type="NCBI Taxonomy" id="200361"/>
    <lineage>
        <taxon>Eukaryota</taxon>
        <taxon>Viridiplantae</taxon>
        <taxon>Streptophyta</taxon>
        <taxon>Embryophyta</taxon>
        <taxon>Tracheophyta</taxon>
        <taxon>Spermatophyta</taxon>
        <taxon>Magnoliopsida</taxon>
        <taxon>Liliopsida</taxon>
        <taxon>Poales</taxon>
        <taxon>Poaceae</taxon>
        <taxon>BOP clade</taxon>
        <taxon>Pooideae</taxon>
        <taxon>Triticodae</taxon>
        <taxon>Triticeae</taxon>
        <taxon>Triticinae</taxon>
        <taxon>Aegilops</taxon>
    </lineage>
</organism>
<reference evidence="3" key="2">
    <citation type="journal article" date="2017" name="Nat. Plants">
        <title>The Aegilops tauschii genome reveals multiple impacts of transposons.</title>
        <authorList>
            <person name="Zhao G."/>
            <person name="Zou C."/>
            <person name="Li K."/>
            <person name="Wang K."/>
            <person name="Li T."/>
            <person name="Gao L."/>
            <person name="Zhang X."/>
            <person name="Wang H."/>
            <person name="Yang Z."/>
            <person name="Liu X."/>
            <person name="Jiang W."/>
            <person name="Mao L."/>
            <person name="Kong X."/>
            <person name="Jiao Y."/>
            <person name="Jia J."/>
        </authorList>
    </citation>
    <scope>NUCLEOTIDE SEQUENCE [LARGE SCALE GENOMIC DNA]</scope>
    <source>
        <strain evidence="3">cv. AL8/78</strain>
    </source>
</reference>
<dbReference type="STRING" id="200361.A0A452ZA62"/>
<dbReference type="Pfam" id="PF03478">
    <property type="entry name" value="Beta-prop_KIB1-4"/>
    <property type="match status" value="1"/>
</dbReference>
<keyword evidence="3" id="KW-1185">Reference proteome</keyword>
<name>A0A452ZA62_AEGTS</name>
<dbReference type="AlphaFoldDB" id="A0A452ZA62"/>
<reference evidence="2" key="3">
    <citation type="journal article" date="2017" name="Nature">
        <title>Genome sequence of the progenitor of the wheat D genome Aegilops tauschii.</title>
        <authorList>
            <person name="Luo M.C."/>
            <person name="Gu Y.Q."/>
            <person name="Puiu D."/>
            <person name="Wang H."/>
            <person name="Twardziok S.O."/>
            <person name="Deal K.R."/>
            <person name="Huo N."/>
            <person name="Zhu T."/>
            <person name="Wang L."/>
            <person name="Wang Y."/>
            <person name="McGuire P.E."/>
            <person name="Liu S."/>
            <person name="Long H."/>
            <person name="Ramasamy R.K."/>
            <person name="Rodriguez J.C."/>
            <person name="Van S.L."/>
            <person name="Yuan L."/>
            <person name="Wang Z."/>
            <person name="Xia Z."/>
            <person name="Xiao L."/>
            <person name="Anderson O.D."/>
            <person name="Ouyang S."/>
            <person name="Liang Y."/>
            <person name="Zimin A.V."/>
            <person name="Pertea G."/>
            <person name="Qi P."/>
            <person name="Bennetzen J.L."/>
            <person name="Dai X."/>
            <person name="Dawson M.W."/>
            <person name="Muller H.G."/>
            <person name="Kugler K."/>
            <person name="Rivarola-Duarte L."/>
            <person name="Spannagl M."/>
            <person name="Mayer K.F.X."/>
            <person name="Lu F.H."/>
            <person name="Bevan M.W."/>
            <person name="Leroy P."/>
            <person name="Li P."/>
            <person name="You F.M."/>
            <person name="Sun Q."/>
            <person name="Liu Z."/>
            <person name="Lyons E."/>
            <person name="Wicker T."/>
            <person name="Salzberg S.L."/>
            <person name="Devos K.M."/>
            <person name="Dvorak J."/>
        </authorList>
    </citation>
    <scope>NUCLEOTIDE SEQUENCE [LARGE SCALE GENOMIC DNA]</scope>
    <source>
        <strain evidence="2">cv. AL8/78</strain>
    </source>
</reference>
<feature type="domain" description="KIB1-4 beta-propeller" evidence="1">
    <location>
        <begin position="115"/>
        <end position="355"/>
    </location>
</feature>
<dbReference type="SUPFAM" id="SSF81383">
    <property type="entry name" value="F-box domain"/>
    <property type="match status" value="1"/>
</dbReference>
<reference evidence="2" key="5">
    <citation type="journal article" date="2021" name="G3 (Bethesda)">
        <title>Aegilops tauschii genome assembly Aet v5.0 features greater sequence contiguity and improved annotation.</title>
        <authorList>
            <person name="Wang L."/>
            <person name="Zhu T."/>
            <person name="Rodriguez J.C."/>
            <person name="Deal K.R."/>
            <person name="Dubcovsky J."/>
            <person name="McGuire P.E."/>
            <person name="Lux T."/>
            <person name="Spannagl M."/>
            <person name="Mayer K.F.X."/>
            <person name="Baldrich P."/>
            <person name="Meyers B.C."/>
            <person name="Huo N."/>
            <person name="Gu Y.Q."/>
            <person name="Zhou H."/>
            <person name="Devos K.M."/>
            <person name="Bennetzen J.L."/>
            <person name="Unver T."/>
            <person name="Budak H."/>
            <person name="Gulick P.J."/>
            <person name="Galiba G."/>
            <person name="Kalapos B."/>
            <person name="Nelson D.R."/>
            <person name="Li P."/>
            <person name="You F.M."/>
            <person name="Luo M.C."/>
            <person name="Dvorak J."/>
        </authorList>
    </citation>
    <scope>NUCLEOTIDE SEQUENCE [LARGE SCALE GENOMIC DNA]</scope>
    <source>
        <strain evidence="2">cv. AL8/78</strain>
    </source>
</reference>
<evidence type="ECO:0000313" key="2">
    <source>
        <dbReference type="EnsemblPlants" id="AET1Gv20686000.1"/>
    </source>
</evidence>
<sequence>LPRNLDLEALRTPQSLLHTSKSQPKLIAPFPSHSSSIPPSIQEHAYAISMSWSDLPAELVAGIADRITEHADLARFRSVCPSWRSASAEHAARRRVPLLLLPSQQNSRVNRRLWSLADDSITETPMPAACGRSFLFASPRGWTLAVADDFTATLLNPFTGASESLPALPPSFHDGYQMILRDMVWDRSPDAVMVSQGKGAFFCRLQGDGRSWTPADLSPPARVGSITYCDGTFYLLDKRANKVTAVDGATFAVVVAIEPPDLVMPDRSWLRESTLVVSSASELLLVVQGGCHRSKGLFKAFRADRGSLAAGWSEVADGGIGDRAVFVDHARGFCVEANGVNGVRRNCVYVASAHEEANANSGWGDWGRYTVSMLDLDDLTTQNLSHGNLLKCLHGRQRPSWSMPNLH</sequence>
<dbReference type="InterPro" id="IPR036047">
    <property type="entry name" value="F-box-like_dom_sf"/>
</dbReference>
<reference evidence="2" key="4">
    <citation type="submission" date="2019-03" db="UniProtKB">
        <authorList>
            <consortium name="EnsemblPlants"/>
        </authorList>
    </citation>
    <scope>IDENTIFICATION</scope>
</reference>
<reference evidence="3" key="1">
    <citation type="journal article" date="2014" name="Science">
        <title>Ancient hybridizations among the ancestral genomes of bread wheat.</title>
        <authorList>
            <consortium name="International Wheat Genome Sequencing Consortium,"/>
            <person name="Marcussen T."/>
            <person name="Sandve S.R."/>
            <person name="Heier L."/>
            <person name="Spannagl M."/>
            <person name="Pfeifer M."/>
            <person name="Jakobsen K.S."/>
            <person name="Wulff B.B."/>
            <person name="Steuernagel B."/>
            <person name="Mayer K.F."/>
            <person name="Olsen O.A."/>
        </authorList>
    </citation>
    <scope>NUCLEOTIDE SEQUENCE [LARGE SCALE GENOMIC DNA]</scope>
    <source>
        <strain evidence="3">cv. AL8/78</strain>
    </source>
</reference>
<proteinExistence type="predicted"/>
<dbReference type="EnsemblPlants" id="AET1Gv20686000.1">
    <property type="protein sequence ID" value="AET1Gv20686000.1"/>
    <property type="gene ID" value="AET1Gv20686000"/>
</dbReference>
<dbReference type="InterPro" id="IPR005174">
    <property type="entry name" value="KIB1-4_b-propeller"/>
</dbReference>
<dbReference type="PANTHER" id="PTHR33110:SF64">
    <property type="entry name" value="F-BOX DOMAIN-CONTAINING PROTEIN"/>
    <property type="match status" value="1"/>
</dbReference>
<dbReference type="Gramene" id="AET1Gv20686000.1">
    <property type="protein sequence ID" value="AET1Gv20686000.1"/>
    <property type="gene ID" value="AET1Gv20686000"/>
</dbReference>
<evidence type="ECO:0000259" key="1">
    <source>
        <dbReference type="Pfam" id="PF03478"/>
    </source>
</evidence>
<accession>A0A452ZA62</accession>
<protein>
    <recommendedName>
        <fullName evidence="1">KIB1-4 beta-propeller domain-containing protein</fullName>
    </recommendedName>
</protein>
<dbReference type="Gene3D" id="1.20.1280.50">
    <property type="match status" value="1"/>
</dbReference>
<dbReference type="Proteomes" id="UP000015105">
    <property type="component" value="Chromosome 1D"/>
</dbReference>